<gene>
    <name evidence="1" type="ORF">H0A72_14405</name>
</gene>
<dbReference type="RefSeq" id="WP_180156508.1">
    <property type="nucleotide sequence ID" value="NZ_JACCEM010000007.1"/>
</dbReference>
<name>A0A853FZX5_9BURK</name>
<dbReference type="Proteomes" id="UP000559809">
    <property type="component" value="Unassembled WGS sequence"/>
</dbReference>
<organism evidence="1 2">
    <name type="scientific">Parapusillimonas granuli</name>
    <dbReference type="NCBI Taxonomy" id="380911"/>
    <lineage>
        <taxon>Bacteria</taxon>
        <taxon>Pseudomonadati</taxon>
        <taxon>Pseudomonadota</taxon>
        <taxon>Betaproteobacteria</taxon>
        <taxon>Burkholderiales</taxon>
        <taxon>Alcaligenaceae</taxon>
        <taxon>Parapusillimonas</taxon>
    </lineage>
</organism>
<dbReference type="AlphaFoldDB" id="A0A853FZX5"/>
<comment type="caution">
    <text evidence="1">The sequence shown here is derived from an EMBL/GenBank/DDBJ whole genome shotgun (WGS) entry which is preliminary data.</text>
</comment>
<keyword evidence="2" id="KW-1185">Reference proteome</keyword>
<dbReference type="EMBL" id="JACCEM010000007">
    <property type="protein sequence ID" value="NYT50508.1"/>
    <property type="molecule type" value="Genomic_DNA"/>
</dbReference>
<evidence type="ECO:0000313" key="2">
    <source>
        <dbReference type="Proteomes" id="UP000559809"/>
    </source>
</evidence>
<sequence length="113" mass="12436">MSIIPVSRIVDTLEHGVVLDVTMEDLQFRAYVVVSPPDINLVADFVPREQFEQDGDVHVTAIGQPGEAREQVQDIAFNMNQGDAAIFLCGNRQAYLSALEELGQDEGAAEPRH</sequence>
<evidence type="ECO:0000313" key="1">
    <source>
        <dbReference type="EMBL" id="NYT50508.1"/>
    </source>
</evidence>
<protein>
    <submittedName>
        <fullName evidence="1">Uncharacterized protein</fullName>
    </submittedName>
</protein>
<accession>A0A853FZX5</accession>
<reference evidence="1 2" key="1">
    <citation type="submission" date="2020-07" db="EMBL/GenBank/DDBJ databases">
        <title>Taxonomic revisions and descriptions of new bacterial species based on genomic comparisons in the high-G+C-content subgroup of the family Alcaligenaceae.</title>
        <authorList>
            <person name="Szabo A."/>
            <person name="Felfoldi T."/>
        </authorList>
    </citation>
    <scope>NUCLEOTIDE SEQUENCE [LARGE SCALE GENOMIC DNA]</scope>
    <source>
        <strain evidence="1 2">LMG 24012</strain>
    </source>
</reference>
<proteinExistence type="predicted"/>